<sequence>MISGDHGEDYYEVIAADLDRFADVPERGVVGGRHAGRPVSVAGVG</sequence>
<evidence type="ECO:0000313" key="2">
    <source>
        <dbReference type="Proteomes" id="UP000639606"/>
    </source>
</evidence>
<organism evidence="1 2">
    <name type="scientific">Saccharothrix coeruleofusca</name>
    <dbReference type="NCBI Taxonomy" id="33919"/>
    <lineage>
        <taxon>Bacteria</taxon>
        <taxon>Bacillati</taxon>
        <taxon>Actinomycetota</taxon>
        <taxon>Actinomycetes</taxon>
        <taxon>Pseudonocardiales</taxon>
        <taxon>Pseudonocardiaceae</taxon>
        <taxon>Saccharothrix</taxon>
    </lineage>
</organism>
<dbReference type="Proteomes" id="UP000639606">
    <property type="component" value="Unassembled WGS sequence"/>
</dbReference>
<dbReference type="AlphaFoldDB" id="A0A918AJT5"/>
<accession>A0A918AJT5</accession>
<reference evidence="1" key="2">
    <citation type="submission" date="2020-09" db="EMBL/GenBank/DDBJ databases">
        <authorList>
            <person name="Sun Q."/>
            <person name="Ohkuma M."/>
        </authorList>
    </citation>
    <scope>NUCLEOTIDE SEQUENCE</scope>
    <source>
        <strain evidence="1">JCM 3313</strain>
    </source>
</reference>
<gene>
    <name evidence="1" type="ORF">GCM10010185_11690</name>
</gene>
<dbReference type="EMBL" id="BMRG01000002">
    <property type="protein sequence ID" value="GGP42050.1"/>
    <property type="molecule type" value="Genomic_DNA"/>
</dbReference>
<keyword evidence="2" id="KW-1185">Reference proteome</keyword>
<protein>
    <submittedName>
        <fullName evidence="1">Uncharacterized protein</fullName>
    </submittedName>
</protein>
<reference evidence="1" key="1">
    <citation type="journal article" date="2014" name="Int. J. Syst. Evol. Microbiol.">
        <title>Complete genome sequence of Corynebacterium casei LMG S-19264T (=DSM 44701T), isolated from a smear-ripened cheese.</title>
        <authorList>
            <consortium name="US DOE Joint Genome Institute (JGI-PGF)"/>
            <person name="Walter F."/>
            <person name="Albersmeier A."/>
            <person name="Kalinowski J."/>
            <person name="Ruckert C."/>
        </authorList>
    </citation>
    <scope>NUCLEOTIDE SEQUENCE</scope>
    <source>
        <strain evidence="1">JCM 3313</strain>
    </source>
</reference>
<comment type="caution">
    <text evidence="1">The sequence shown here is derived from an EMBL/GenBank/DDBJ whole genome shotgun (WGS) entry which is preliminary data.</text>
</comment>
<evidence type="ECO:0000313" key="1">
    <source>
        <dbReference type="EMBL" id="GGP42050.1"/>
    </source>
</evidence>
<proteinExistence type="predicted"/>
<name>A0A918AJT5_9PSEU</name>